<reference evidence="1" key="1">
    <citation type="journal article" date="2019" name="Sci. Rep.">
        <title>Draft genome of Tanacetum cinerariifolium, the natural source of mosquito coil.</title>
        <authorList>
            <person name="Yamashiro T."/>
            <person name="Shiraishi A."/>
            <person name="Satake H."/>
            <person name="Nakayama K."/>
        </authorList>
    </citation>
    <scope>NUCLEOTIDE SEQUENCE</scope>
</reference>
<organism evidence="1">
    <name type="scientific">Tanacetum cinerariifolium</name>
    <name type="common">Dalmatian daisy</name>
    <name type="synonym">Chrysanthemum cinerariifolium</name>
    <dbReference type="NCBI Taxonomy" id="118510"/>
    <lineage>
        <taxon>Eukaryota</taxon>
        <taxon>Viridiplantae</taxon>
        <taxon>Streptophyta</taxon>
        <taxon>Embryophyta</taxon>
        <taxon>Tracheophyta</taxon>
        <taxon>Spermatophyta</taxon>
        <taxon>Magnoliopsida</taxon>
        <taxon>eudicotyledons</taxon>
        <taxon>Gunneridae</taxon>
        <taxon>Pentapetalae</taxon>
        <taxon>asterids</taxon>
        <taxon>campanulids</taxon>
        <taxon>Asterales</taxon>
        <taxon>Asteraceae</taxon>
        <taxon>Asteroideae</taxon>
        <taxon>Anthemideae</taxon>
        <taxon>Anthemidinae</taxon>
        <taxon>Tanacetum</taxon>
    </lineage>
</organism>
<accession>A0A6L2LXY1</accession>
<evidence type="ECO:0000313" key="1">
    <source>
        <dbReference type="EMBL" id="GEU66663.1"/>
    </source>
</evidence>
<dbReference type="EMBL" id="BKCJ010005424">
    <property type="protein sequence ID" value="GEU66663.1"/>
    <property type="molecule type" value="Genomic_DNA"/>
</dbReference>
<dbReference type="AlphaFoldDB" id="A0A6L2LXY1"/>
<name>A0A6L2LXY1_TANCI</name>
<gene>
    <name evidence="1" type="ORF">Tci_038641</name>
</gene>
<comment type="caution">
    <text evidence="1">The sequence shown here is derived from an EMBL/GenBank/DDBJ whole genome shotgun (WGS) entry which is preliminary data.</text>
</comment>
<sequence>MSLSISFSMKFLVLLRIIDFDQWHVNLRYANLLFMIGMQRIMNKMVNLTMQTSAWCPARFSLRIASATSPFTYALINVPINHTRSIHSPYERCANFMNLCYGSYSTKARRKSFRDYKTSRLQDMVFWRFLSKGFVKKIVWTAKSQKKVWSAKENGELQSHGMVHSQQRLPSPLSPPSAKLMIMALEEYEYQSRRGIRVPKK</sequence>
<protein>
    <submittedName>
        <fullName evidence="1">Uncharacterized protein</fullName>
    </submittedName>
</protein>
<proteinExistence type="predicted"/>